<dbReference type="AlphaFoldDB" id="A0A8E1URI5"/>
<dbReference type="OrthoDB" id="9811073at2"/>
<dbReference type="InterPro" id="IPR050238">
    <property type="entry name" value="DNA_Rep/Repair_Clamp_Loader"/>
</dbReference>
<dbReference type="Proteomes" id="UP000036951">
    <property type="component" value="Unassembled WGS sequence"/>
</dbReference>
<dbReference type="InterPro" id="IPR027417">
    <property type="entry name" value="P-loop_NTPase"/>
</dbReference>
<evidence type="ECO:0000313" key="2">
    <source>
        <dbReference type="Proteomes" id="UP000036951"/>
    </source>
</evidence>
<dbReference type="RefSeq" id="WP_053397319.1">
    <property type="nucleotide sequence ID" value="NZ_DAWBWQ010000152.1"/>
</dbReference>
<dbReference type="PANTHER" id="PTHR11669">
    <property type="entry name" value="REPLICATION FACTOR C / DNA POLYMERASE III GAMMA-TAU SUBUNIT"/>
    <property type="match status" value="1"/>
</dbReference>
<accession>A0A8E1URI5</accession>
<keyword evidence="2" id="KW-1185">Reference proteome</keyword>
<comment type="caution">
    <text evidence="1">The sequence shown here is derived from an EMBL/GenBank/DDBJ whole genome shotgun (WGS) entry which is preliminary data.</text>
</comment>
<dbReference type="Gene3D" id="3.40.50.300">
    <property type="entry name" value="P-loop containing nucleotide triphosphate hydrolases"/>
    <property type="match status" value="1"/>
</dbReference>
<organism evidence="1 2">
    <name type="scientific">Xylanibacter rarus</name>
    <dbReference type="NCBI Taxonomy" id="1676614"/>
    <lineage>
        <taxon>Bacteria</taxon>
        <taxon>Pseudomonadati</taxon>
        <taxon>Bacteroidota</taxon>
        <taxon>Bacteroidia</taxon>
        <taxon>Bacteroidales</taxon>
        <taxon>Prevotellaceae</taxon>
        <taxon>Xylanibacter</taxon>
    </lineage>
</organism>
<reference evidence="1 2" key="1">
    <citation type="submission" date="2015-06" db="EMBL/GenBank/DDBJ databases">
        <title>Prevotella sp. 109, sp. nov., a novel member of the family Prevotellaceae isolated from human faeces.</title>
        <authorList>
            <person name="Shkoporov A.N."/>
            <person name="Chaplin A.V."/>
            <person name="Kafarskaia L.I."/>
            <person name="Efimov B.A."/>
        </authorList>
    </citation>
    <scope>NUCLEOTIDE SEQUENCE [LARGE SCALE GENOMIC DNA]</scope>
    <source>
        <strain evidence="1 2">109</strain>
    </source>
</reference>
<dbReference type="SUPFAM" id="SSF52540">
    <property type="entry name" value="P-loop containing nucleoside triphosphate hydrolases"/>
    <property type="match status" value="1"/>
</dbReference>
<sequence>MKFSEVIGQDDAKERLRQMVAENRVPHAIMLCGPQGCGKMALALAFASYLLCENNSGDDCCGSCRQCVMTDKLAHPDLHFSYPVIRPSGTGSEHKMSSEDFTGEWRHLLSQGPYFTMDQWLAAMGAANQQAQMGVGESDVVMRALSLKSSQGGYKVCIIWLPERMNAECANKMLKIIEEPPHKTVFIMVCEEPEKLLDTIRSRAQRIDIKRIETESIETALVDRRGIDADAARRIARAANGSWLNALEALNSDSEKKLFLDMFVSLMRLAYTRNIKELRKWSDTAAAYGRERQRRMLTYFVHLIRENFVYNFRIGELNYMTQDEENFARNFARFVNEANVIELSELMSRAIRDIGQNANPKIVFFDMATHIIVSLIRKP</sequence>
<dbReference type="EMBL" id="LFQU01000001">
    <property type="protein sequence ID" value="KOO69606.1"/>
    <property type="molecule type" value="Genomic_DNA"/>
</dbReference>
<dbReference type="Pfam" id="PF13177">
    <property type="entry name" value="DNA_pol3_delta2"/>
    <property type="match status" value="1"/>
</dbReference>
<gene>
    <name evidence="1" type="ORF">ACU52_00140</name>
</gene>
<dbReference type="GO" id="GO:0006261">
    <property type="term" value="P:DNA-templated DNA replication"/>
    <property type="evidence" value="ECO:0007669"/>
    <property type="project" value="TreeGrafter"/>
</dbReference>
<proteinExistence type="predicted"/>
<evidence type="ECO:0000313" key="1">
    <source>
        <dbReference type="EMBL" id="KOO69606.1"/>
    </source>
</evidence>
<dbReference type="PANTHER" id="PTHR11669:SF8">
    <property type="entry name" value="DNA POLYMERASE III SUBUNIT DELTA"/>
    <property type="match status" value="1"/>
</dbReference>
<name>A0A8E1URI5_9BACT</name>
<protein>
    <submittedName>
        <fullName evidence="1">DNA polymerase III subunit delta</fullName>
    </submittedName>
</protein>